<evidence type="ECO:0000313" key="4">
    <source>
        <dbReference type="Proteomes" id="UP001519460"/>
    </source>
</evidence>
<proteinExistence type="predicted"/>
<organism evidence="3 4">
    <name type="scientific">Batillaria attramentaria</name>
    <dbReference type="NCBI Taxonomy" id="370345"/>
    <lineage>
        <taxon>Eukaryota</taxon>
        <taxon>Metazoa</taxon>
        <taxon>Spiralia</taxon>
        <taxon>Lophotrochozoa</taxon>
        <taxon>Mollusca</taxon>
        <taxon>Gastropoda</taxon>
        <taxon>Caenogastropoda</taxon>
        <taxon>Sorbeoconcha</taxon>
        <taxon>Cerithioidea</taxon>
        <taxon>Batillariidae</taxon>
        <taxon>Batillaria</taxon>
    </lineage>
</organism>
<keyword evidence="4" id="KW-1185">Reference proteome</keyword>
<sequence>MPCPQWPQGLGKHWLALGLLLVCVTTPGSALAFPNDVLSRLSELYHKDADRHHHAENSSSSLLSFPSMSSEERGPLLIKTVSSSPSSGDASYTSTDSHKGCIPYGQARERGRLWDA</sequence>
<evidence type="ECO:0000256" key="2">
    <source>
        <dbReference type="SAM" id="SignalP"/>
    </source>
</evidence>
<reference evidence="3 4" key="1">
    <citation type="journal article" date="2023" name="Sci. Data">
        <title>Genome assembly of the Korean intertidal mud-creeper Batillaria attramentaria.</title>
        <authorList>
            <person name="Patra A.K."/>
            <person name="Ho P.T."/>
            <person name="Jun S."/>
            <person name="Lee S.J."/>
            <person name="Kim Y."/>
            <person name="Won Y.J."/>
        </authorList>
    </citation>
    <scope>NUCLEOTIDE SEQUENCE [LARGE SCALE GENOMIC DNA]</scope>
    <source>
        <strain evidence="3">Wonlab-2016</strain>
    </source>
</reference>
<name>A0ABD0J7N2_9CAEN</name>
<gene>
    <name evidence="3" type="ORF">BaRGS_00037909</name>
</gene>
<feature type="signal peptide" evidence="2">
    <location>
        <begin position="1"/>
        <end position="30"/>
    </location>
</feature>
<evidence type="ECO:0000256" key="1">
    <source>
        <dbReference type="SAM" id="MobiDB-lite"/>
    </source>
</evidence>
<feature type="compositionally biased region" description="Low complexity" evidence="1">
    <location>
        <begin position="58"/>
        <end position="68"/>
    </location>
</feature>
<accession>A0ABD0J7N2</accession>
<dbReference type="AlphaFoldDB" id="A0ABD0J7N2"/>
<comment type="caution">
    <text evidence="3">The sequence shown here is derived from an EMBL/GenBank/DDBJ whole genome shotgun (WGS) entry which is preliminary data.</text>
</comment>
<evidence type="ECO:0000313" key="3">
    <source>
        <dbReference type="EMBL" id="KAK7464548.1"/>
    </source>
</evidence>
<feature type="region of interest" description="Disordered" evidence="1">
    <location>
        <begin position="76"/>
        <end position="104"/>
    </location>
</feature>
<feature type="chain" id="PRO_5044862584" evidence="2">
    <location>
        <begin position="31"/>
        <end position="116"/>
    </location>
</feature>
<feature type="compositionally biased region" description="Polar residues" evidence="1">
    <location>
        <begin position="80"/>
        <end position="95"/>
    </location>
</feature>
<protein>
    <submittedName>
        <fullName evidence="3">Uncharacterized protein</fullName>
    </submittedName>
</protein>
<keyword evidence="2" id="KW-0732">Signal</keyword>
<dbReference type="Proteomes" id="UP001519460">
    <property type="component" value="Unassembled WGS sequence"/>
</dbReference>
<feature type="region of interest" description="Disordered" evidence="1">
    <location>
        <begin position="49"/>
        <end position="68"/>
    </location>
</feature>
<dbReference type="EMBL" id="JACVVK020000587">
    <property type="protein sequence ID" value="KAK7464548.1"/>
    <property type="molecule type" value="Genomic_DNA"/>
</dbReference>